<comment type="caution">
    <text evidence="2">The sequence shown here is derived from an EMBL/GenBank/DDBJ whole genome shotgun (WGS) entry which is preliminary data.</text>
</comment>
<organism evidence="2 3">
    <name type="scientific">Pristionchus fissidentatus</name>
    <dbReference type="NCBI Taxonomy" id="1538716"/>
    <lineage>
        <taxon>Eukaryota</taxon>
        <taxon>Metazoa</taxon>
        <taxon>Ecdysozoa</taxon>
        <taxon>Nematoda</taxon>
        <taxon>Chromadorea</taxon>
        <taxon>Rhabditida</taxon>
        <taxon>Rhabditina</taxon>
        <taxon>Diplogasteromorpha</taxon>
        <taxon>Diplogasteroidea</taxon>
        <taxon>Neodiplogasteridae</taxon>
        <taxon>Pristionchus</taxon>
    </lineage>
</organism>
<dbReference type="AlphaFoldDB" id="A0AAV5X2T6"/>
<feature type="signal peptide" evidence="1">
    <location>
        <begin position="1"/>
        <end position="16"/>
    </location>
</feature>
<proteinExistence type="predicted"/>
<dbReference type="EMBL" id="BTSY01000007">
    <property type="protein sequence ID" value="GMT36174.1"/>
    <property type="molecule type" value="Genomic_DNA"/>
</dbReference>
<feature type="chain" id="PRO_5043428326" evidence="1">
    <location>
        <begin position="17"/>
        <end position="125"/>
    </location>
</feature>
<feature type="non-terminal residue" evidence="2">
    <location>
        <position position="125"/>
    </location>
</feature>
<evidence type="ECO:0000313" key="3">
    <source>
        <dbReference type="Proteomes" id="UP001432322"/>
    </source>
</evidence>
<name>A0AAV5X2T6_9BILA</name>
<protein>
    <submittedName>
        <fullName evidence="2">Uncharacterized protein</fullName>
    </submittedName>
</protein>
<accession>A0AAV5X2T6</accession>
<keyword evidence="3" id="KW-1185">Reference proteome</keyword>
<gene>
    <name evidence="2" type="ORF">PFISCL1PPCAC_27471</name>
</gene>
<keyword evidence="1" id="KW-0732">Signal</keyword>
<feature type="non-terminal residue" evidence="2">
    <location>
        <position position="1"/>
    </location>
</feature>
<dbReference type="Proteomes" id="UP001432322">
    <property type="component" value="Unassembled WGS sequence"/>
</dbReference>
<sequence length="125" mass="13820">LILLLGCTLLFRYGNALELSVLGMYSCGEAEYDIGCSISSLMLPAFMMGLREGGVLQDYIKVGKEKVYIEWYNPISDGESKAGKTPNNFDLAVEITMRTENKSIGFVGFDARCEQISNLARSLNM</sequence>
<reference evidence="2" key="1">
    <citation type="submission" date="2023-10" db="EMBL/GenBank/DDBJ databases">
        <title>Genome assembly of Pristionchus species.</title>
        <authorList>
            <person name="Yoshida K."/>
            <person name="Sommer R.J."/>
        </authorList>
    </citation>
    <scope>NUCLEOTIDE SEQUENCE</scope>
    <source>
        <strain evidence="2">RS5133</strain>
    </source>
</reference>
<evidence type="ECO:0000256" key="1">
    <source>
        <dbReference type="SAM" id="SignalP"/>
    </source>
</evidence>
<evidence type="ECO:0000313" key="2">
    <source>
        <dbReference type="EMBL" id="GMT36174.1"/>
    </source>
</evidence>